<organism evidence="2 3">
    <name type="scientific">Streptomyces spinoverrucosus</name>
    <dbReference type="NCBI Taxonomy" id="284043"/>
    <lineage>
        <taxon>Bacteria</taxon>
        <taxon>Bacillati</taxon>
        <taxon>Actinomycetota</taxon>
        <taxon>Actinomycetes</taxon>
        <taxon>Kitasatosporales</taxon>
        <taxon>Streptomycetaceae</taxon>
        <taxon>Streptomyces</taxon>
    </lineage>
</organism>
<reference evidence="2 3" key="1">
    <citation type="submission" date="2019-06" db="EMBL/GenBank/DDBJ databases">
        <title>Whole genome shotgun sequence of Streptomyces spinoverrucosus NBRC 14228.</title>
        <authorList>
            <person name="Hosoyama A."/>
            <person name="Uohara A."/>
            <person name="Ohji S."/>
            <person name="Ichikawa N."/>
        </authorList>
    </citation>
    <scope>NUCLEOTIDE SEQUENCE [LARGE SCALE GENOMIC DNA]</scope>
    <source>
        <strain evidence="2 3">NBRC 14228</strain>
    </source>
</reference>
<evidence type="ECO:0000313" key="3">
    <source>
        <dbReference type="Proteomes" id="UP000317881"/>
    </source>
</evidence>
<feature type="region of interest" description="Disordered" evidence="1">
    <location>
        <begin position="72"/>
        <end position="168"/>
    </location>
</feature>
<feature type="compositionally biased region" description="Low complexity" evidence="1">
    <location>
        <begin position="146"/>
        <end position="155"/>
    </location>
</feature>
<comment type="caution">
    <text evidence="2">The sequence shown here is derived from an EMBL/GenBank/DDBJ whole genome shotgun (WGS) entry which is preliminary data.</text>
</comment>
<evidence type="ECO:0000256" key="1">
    <source>
        <dbReference type="SAM" id="MobiDB-lite"/>
    </source>
</evidence>
<protein>
    <submittedName>
        <fullName evidence="2">Uncharacterized protein</fullName>
    </submittedName>
</protein>
<dbReference type="EMBL" id="BJND01000082">
    <property type="protein sequence ID" value="GEC09804.1"/>
    <property type="molecule type" value="Genomic_DNA"/>
</dbReference>
<name>A0A4Y3VS69_9ACTN</name>
<keyword evidence="3" id="KW-1185">Reference proteome</keyword>
<feature type="compositionally biased region" description="Low complexity" evidence="1">
    <location>
        <begin position="95"/>
        <end position="125"/>
    </location>
</feature>
<dbReference type="AlphaFoldDB" id="A0A4Y3VS69"/>
<sequence length="168" mass="16753">MVVGVGELGERGVEHGDVVIGGVGRGVAGPQQVGQGLAGVVEEAQQRVVAEAVFVGRCRVLLLRVAGDRVASMSRTRPGGSRPPAREAGIASRLSSACSQATSRAAARAARRAPSAAGSMPASSRHAVGLDAAGPNTSVWSRSRARSAIASPPSAGITAKSTAIRPGA</sequence>
<accession>A0A4Y3VS69</accession>
<dbReference type="Proteomes" id="UP000317881">
    <property type="component" value="Unassembled WGS sequence"/>
</dbReference>
<proteinExistence type="predicted"/>
<evidence type="ECO:0000313" key="2">
    <source>
        <dbReference type="EMBL" id="GEC09804.1"/>
    </source>
</evidence>
<gene>
    <name evidence="2" type="ORF">SSP24_74590</name>
</gene>